<feature type="domain" description="ATP synthase YMF19-like N-terminal" evidence="8">
    <location>
        <begin position="2"/>
        <end position="83"/>
    </location>
</feature>
<evidence type="ECO:0000256" key="6">
    <source>
        <dbReference type="ARBA" id="ARBA00023310"/>
    </source>
</evidence>
<keyword evidence="6" id="KW-0066">ATP synthesis</keyword>
<dbReference type="EMBL" id="KT185628">
    <property type="protein sequence ID" value="AKT94007.1"/>
    <property type="molecule type" value="Genomic_DNA"/>
</dbReference>
<dbReference type="Pfam" id="PF02326">
    <property type="entry name" value="YMF19"/>
    <property type="match status" value="1"/>
</dbReference>
<keyword evidence="4 9" id="KW-0496">Mitochondrion</keyword>
<protein>
    <submittedName>
        <fullName evidence="9">H(+)-transporting ATPase subunit 8</fullName>
    </submittedName>
</protein>
<evidence type="ECO:0000259" key="8">
    <source>
        <dbReference type="Pfam" id="PF02326"/>
    </source>
</evidence>
<sequence length="142" mass="16943">MPQLDKLSFATQYFWLTLFFFGLYFLSVNFFVILVFKNLKLRSIIYKIWYFFLYKFDYVDYNNKHKSLTSSPFNFTYYTLYINFFISTKVGFILEKIAGLANKTKILDQSKNSLAVNSIDNFLNSNVINLSKKFQELNIDEI</sequence>
<evidence type="ECO:0000256" key="7">
    <source>
        <dbReference type="SAM" id="Phobius"/>
    </source>
</evidence>
<proteinExistence type="predicted"/>
<geneLocation type="mitochondrion" evidence="9"/>
<evidence type="ECO:0000256" key="2">
    <source>
        <dbReference type="ARBA" id="ARBA00022692"/>
    </source>
</evidence>
<accession>A0A0K1HPB6</accession>
<reference evidence="9" key="1">
    <citation type="journal article" date="2015" name="J. Eukaryot. Microbiol.">
        <title>Uncovering Cryptic Diversity in Two Amoebozoan Species Using Complete Mitochondrial Genome Sequences.</title>
        <authorList>
            <person name="Fucikova K."/>
            <person name="Lahr D.J."/>
        </authorList>
    </citation>
    <scope>NUCLEOTIDE SEQUENCE</scope>
    <source>
        <strain evidence="9">BCP-EM3VF21-1</strain>
    </source>
</reference>
<comment type="subcellular location">
    <subcellularLocation>
        <location evidence="1">Mitochondrion membrane</location>
    </subcellularLocation>
</comment>
<name>A0A0K1HPB6_ACACA</name>
<evidence type="ECO:0000256" key="4">
    <source>
        <dbReference type="ARBA" id="ARBA00023128"/>
    </source>
</evidence>
<evidence type="ECO:0000313" key="9">
    <source>
        <dbReference type="EMBL" id="AKT94007.1"/>
    </source>
</evidence>
<keyword evidence="3 7" id="KW-1133">Transmembrane helix</keyword>
<evidence type="ECO:0000256" key="5">
    <source>
        <dbReference type="ARBA" id="ARBA00023136"/>
    </source>
</evidence>
<dbReference type="AlphaFoldDB" id="A0A0K1HPB6"/>
<dbReference type="GO" id="GO:0031966">
    <property type="term" value="C:mitochondrial membrane"/>
    <property type="evidence" value="ECO:0007669"/>
    <property type="project" value="UniProtKB-SubCell"/>
</dbReference>
<organism evidence="9">
    <name type="scientific">Acanthamoeba castellanii</name>
    <name type="common">Amoeba</name>
    <dbReference type="NCBI Taxonomy" id="5755"/>
    <lineage>
        <taxon>Eukaryota</taxon>
        <taxon>Amoebozoa</taxon>
        <taxon>Discosea</taxon>
        <taxon>Longamoebia</taxon>
        <taxon>Centramoebida</taxon>
        <taxon>Acanthamoebidae</taxon>
        <taxon>Acanthamoeba</taxon>
    </lineage>
</organism>
<feature type="transmembrane region" description="Helical" evidence="7">
    <location>
        <begin position="12"/>
        <end position="36"/>
    </location>
</feature>
<keyword evidence="5 7" id="KW-0472">Membrane</keyword>
<keyword evidence="2 7" id="KW-0812">Transmembrane</keyword>
<evidence type="ECO:0000256" key="3">
    <source>
        <dbReference type="ARBA" id="ARBA00022989"/>
    </source>
</evidence>
<evidence type="ECO:0000256" key="1">
    <source>
        <dbReference type="ARBA" id="ARBA00004325"/>
    </source>
</evidence>
<gene>
    <name evidence="9" type="primary">atp8</name>
    <name evidence="9" type="ORF">AB845_45</name>
</gene>
<dbReference type="InterPro" id="IPR003319">
    <property type="entry name" value="YMF19-like_N"/>
</dbReference>
<dbReference type="GO" id="GO:0006754">
    <property type="term" value="P:ATP biosynthetic process"/>
    <property type="evidence" value="ECO:0007669"/>
    <property type="project" value="UniProtKB-KW"/>
</dbReference>